<dbReference type="Proteomes" id="UP000028547">
    <property type="component" value="Unassembled WGS sequence"/>
</dbReference>
<reference evidence="2 3" key="1">
    <citation type="submission" date="2014-07" db="EMBL/GenBank/DDBJ databases">
        <title>Draft Genome Sequence of Gephyronic Acid Producer, Cystobacter violaceus Strain Cb vi76.</title>
        <authorList>
            <person name="Stevens D.C."/>
            <person name="Young J."/>
            <person name="Carmichael R."/>
            <person name="Tan J."/>
            <person name="Taylor R.E."/>
        </authorList>
    </citation>
    <scope>NUCLEOTIDE SEQUENCE [LARGE SCALE GENOMIC DNA]</scope>
    <source>
        <strain evidence="2 3">Cb vi76</strain>
    </source>
</reference>
<gene>
    <name evidence="2" type="ORF">Q664_33950</name>
</gene>
<accession>A0A084SM81</accession>
<comment type="caution">
    <text evidence="2">The sequence shown here is derived from an EMBL/GenBank/DDBJ whole genome shotgun (WGS) entry which is preliminary data.</text>
</comment>
<dbReference type="EMBL" id="JPMI01000238">
    <property type="protein sequence ID" value="KFA89566.1"/>
    <property type="molecule type" value="Genomic_DNA"/>
</dbReference>
<evidence type="ECO:0000256" key="1">
    <source>
        <dbReference type="SAM" id="MobiDB-lite"/>
    </source>
</evidence>
<evidence type="ECO:0000313" key="3">
    <source>
        <dbReference type="Proteomes" id="UP000028547"/>
    </source>
</evidence>
<protein>
    <submittedName>
        <fullName evidence="2">Uncharacterized protein</fullName>
    </submittedName>
</protein>
<evidence type="ECO:0000313" key="2">
    <source>
        <dbReference type="EMBL" id="KFA89566.1"/>
    </source>
</evidence>
<sequence length="62" mass="6467">MGCQGDAGRSDARGLEPPRDTTSWVFSGSSRFLGSAQLRCSLSCVPSMAVTVLMKNALSSGE</sequence>
<name>A0A084SM81_9BACT</name>
<proteinExistence type="predicted"/>
<dbReference type="AlphaFoldDB" id="A0A084SM81"/>
<organism evidence="2 3">
    <name type="scientific">Archangium violaceum Cb vi76</name>
    <dbReference type="NCBI Taxonomy" id="1406225"/>
    <lineage>
        <taxon>Bacteria</taxon>
        <taxon>Pseudomonadati</taxon>
        <taxon>Myxococcota</taxon>
        <taxon>Myxococcia</taxon>
        <taxon>Myxococcales</taxon>
        <taxon>Cystobacterineae</taxon>
        <taxon>Archangiaceae</taxon>
        <taxon>Archangium</taxon>
    </lineage>
</organism>
<feature type="compositionally biased region" description="Basic and acidic residues" evidence="1">
    <location>
        <begin position="8"/>
        <end position="19"/>
    </location>
</feature>
<feature type="region of interest" description="Disordered" evidence="1">
    <location>
        <begin position="1"/>
        <end position="22"/>
    </location>
</feature>